<dbReference type="PANTHER" id="PTHR10683">
    <property type="entry name" value="TRANSALDOLASE"/>
    <property type="match status" value="1"/>
</dbReference>
<comment type="catalytic activity">
    <reaction evidence="10 11">
        <text>D-sedoheptulose 7-phosphate + D-glyceraldehyde 3-phosphate = D-erythrose 4-phosphate + beta-D-fructose 6-phosphate</text>
        <dbReference type="Rhea" id="RHEA:17053"/>
        <dbReference type="ChEBI" id="CHEBI:16897"/>
        <dbReference type="ChEBI" id="CHEBI:57483"/>
        <dbReference type="ChEBI" id="CHEBI:57634"/>
        <dbReference type="ChEBI" id="CHEBI:59776"/>
        <dbReference type="EC" id="2.2.1.2"/>
    </reaction>
</comment>
<feature type="active site" description="Schiff-base intermediate with substrate" evidence="11">
    <location>
        <position position="140"/>
    </location>
</feature>
<dbReference type="HAMAP" id="MF_00493">
    <property type="entry name" value="Transaldolase_2"/>
    <property type="match status" value="1"/>
</dbReference>
<evidence type="ECO:0000256" key="11">
    <source>
        <dbReference type="HAMAP-Rule" id="MF_00493"/>
    </source>
</evidence>
<keyword evidence="15" id="KW-1185">Reference proteome</keyword>
<dbReference type="EC" id="2.2.1.2" evidence="5 11"/>
<dbReference type="EMBL" id="AP019860">
    <property type="protein sequence ID" value="BBM83214.1"/>
    <property type="molecule type" value="Genomic_DNA"/>
</dbReference>
<sequence>MANPLLQVQNYSQSIWYDNIQRSLLSKIKQMIDEGEIVGITSNPTIFDKAIGGSNDYDDMMTELLENNPQMSIKELYEALVIEDIREAADLLRGVYDATSGVDGYVSVEVSPDLAHDTEGTIKEAQHLFRTIDRENVMIKVPATKEGLPAITQIIGQGINVNVTLMFAMQDFLDVADAYLSGLELLDKNGGKLDGVASVASFFISRMDSAVDKLLPENSAIAGKVAISYAKNVYQKAIEFYASQRFKDLEAKGARIQRLLWASTGVKNPAYRDVLYMEELMGENTVNTVPPHTLDAFRDHGNAASRVGKNLEEVQEVLAKVQELNIDLQQIASKLKEDGVAAFSKSFASLMQTLEEKKAKLGEKKNLAAKLLEKDCSLWDFPGVNLDEVRERLGWLDSVRETQQKISDLQEFAHEVREKFSAVVLLGMGGSSLAPEVFMKIFGNKSGYPSLRVIDTTNPVTIRQYLQEMDLAKTVFVVSSKSGGTIETLSLYKFFFAEVQKVSSQPGQHFIAITDPGSKLENIANEKQFLRTFFAPQDVGGRYSVFTVFGMVPAALIGAPLQNILDSAEKIQNSLSATDEISPVVLGTTLGKLATQGKNKLTFVLSDQLTPFADWVEQLVAESTGKIGKGVLPVAGEHLQENYSNDRVFVCVTVGEEKAPNIPSDNVLHIHLENLTDLGGEFLRWQVATAICGSVLQINPFDQPDVELAKIKARELMSGDGSVTSGDVKIVRDDLEIYSANIDEGTNIEGLLCSLLSSIKSSDYFAVMAYLPYDEEITNILQKIRCHIQQKHNIATTIGFGPRFLHSTGQLHKGDDNSGVFLQITHSAQDKLAVPGENYDFNTLIHAQAAGDFQALKEKKRRVLRYHINGKLLVALKNLLFTMENDV</sequence>
<keyword evidence="12" id="KW-0312">Gluconeogenesis</keyword>
<gene>
    <name evidence="11" type="primary">tal</name>
    <name evidence="14" type="ORF">UABAM_01565</name>
</gene>
<keyword evidence="7 11" id="KW-0808">Transferase</keyword>
<feature type="coiled-coil region" evidence="13">
    <location>
        <begin position="311"/>
        <end position="374"/>
    </location>
</feature>
<dbReference type="Gene3D" id="3.40.50.10490">
    <property type="entry name" value="Glucose-6-phosphate isomerase like protein, domain 1"/>
    <property type="match status" value="3"/>
</dbReference>
<evidence type="ECO:0000256" key="3">
    <source>
        <dbReference type="ARBA" id="ARBA00004857"/>
    </source>
</evidence>
<dbReference type="PROSITE" id="PS00958">
    <property type="entry name" value="TRANSALDOLASE_2"/>
    <property type="match status" value="1"/>
</dbReference>
<reference evidence="14 15" key="1">
    <citation type="submission" date="2019-08" db="EMBL/GenBank/DDBJ databases">
        <title>Complete genome sequence of Candidatus Uab amorphum.</title>
        <authorList>
            <person name="Shiratori T."/>
            <person name="Suzuki S."/>
            <person name="Kakizawa Y."/>
            <person name="Ishida K."/>
        </authorList>
    </citation>
    <scope>NUCLEOTIDE SEQUENCE [LARGE SCALE GENOMIC DNA]</scope>
    <source>
        <strain evidence="14 15">SRT547</strain>
    </source>
</reference>
<evidence type="ECO:0000313" key="15">
    <source>
        <dbReference type="Proteomes" id="UP000326354"/>
    </source>
</evidence>
<keyword evidence="13" id="KW-0175">Coiled coil</keyword>
<dbReference type="UniPathway" id="UPA00109">
    <property type="reaction ID" value="UER00181"/>
</dbReference>
<dbReference type="PROSITE" id="PS01054">
    <property type="entry name" value="TRANSALDOLASE_1"/>
    <property type="match status" value="1"/>
</dbReference>
<dbReference type="InterPro" id="IPR004732">
    <property type="entry name" value="Transaldolase_2"/>
</dbReference>
<evidence type="ECO:0000256" key="6">
    <source>
        <dbReference type="ARBA" id="ARBA00022490"/>
    </source>
</evidence>
<dbReference type="InterPro" id="IPR035476">
    <property type="entry name" value="SIS_PGI_1"/>
</dbReference>
<dbReference type="NCBIfam" id="TIGR00876">
    <property type="entry name" value="tal_mycobact"/>
    <property type="match status" value="1"/>
</dbReference>
<dbReference type="GO" id="GO:0004801">
    <property type="term" value="F:transaldolase activity"/>
    <property type="evidence" value="ECO:0007669"/>
    <property type="project" value="UniProtKB-UniRule"/>
</dbReference>
<dbReference type="SUPFAM" id="SSF51569">
    <property type="entry name" value="Aldolase"/>
    <property type="match status" value="1"/>
</dbReference>
<dbReference type="AlphaFoldDB" id="A0A5S9IK68"/>
<dbReference type="Pfam" id="PF00923">
    <property type="entry name" value="TAL_FSA"/>
    <property type="match status" value="1"/>
</dbReference>
<comment type="similarity">
    <text evidence="4 11">Belongs to the transaldolase family. Type 2 subfamily.</text>
</comment>
<keyword evidence="9 11" id="KW-0704">Schiff base</keyword>
<dbReference type="CDD" id="cd05015">
    <property type="entry name" value="SIS_PGI_1"/>
    <property type="match status" value="1"/>
</dbReference>
<dbReference type="GO" id="GO:0006098">
    <property type="term" value="P:pentose-phosphate shunt"/>
    <property type="evidence" value="ECO:0007669"/>
    <property type="project" value="UniProtKB-UniRule"/>
</dbReference>
<evidence type="ECO:0000256" key="13">
    <source>
        <dbReference type="SAM" id="Coils"/>
    </source>
</evidence>
<dbReference type="GO" id="GO:0097367">
    <property type="term" value="F:carbohydrate derivative binding"/>
    <property type="evidence" value="ECO:0007669"/>
    <property type="project" value="InterPro"/>
</dbReference>
<keyword evidence="12 14" id="KW-0413">Isomerase</keyword>
<dbReference type="KEGG" id="uam:UABAM_01565"/>
<comment type="catalytic activity">
    <reaction evidence="12">
        <text>alpha-D-glucose 6-phosphate = beta-D-fructose 6-phosphate</text>
        <dbReference type="Rhea" id="RHEA:11816"/>
        <dbReference type="ChEBI" id="CHEBI:57634"/>
        <dbReference type="ChEBI" id="CHEBI:58225"/>
        <dbReference type="EC" id="5.3.1.9"/>
    </reaction>
</comment>
<comment type="subcellular location">
    <subcellularLocation>
        <location evidence="2 11">Cytoplasm</location>
    </subcellularLocation>
</comment>
<evidence type="ECO:0000256" key="12">
    <source>
        <dbReference type="RuleBase" id="RU000612"/>
    </source>
</evidence>
<comment type="similarity">
    <text evidence="12">Belongs to the GPI family.</text>
</comment>
<dbReference type="InterPro" id="IPR001585">
    <property type="entry name" value="TAL/FSA"/>
</dbReference>
<proteinExistence type="inferred from homology"/>
<dbReference type="RefSeq" id="WP_151967424.1">
    <property type="nucleotide sequence ID" value="NZ_AP019860.1"/>
</dbReference>
<dbReference type="PROSITE" id="PS51463">
    <property type="entry name" value="P_GLUCOSE_ISOMERASE_3"/>
    <property type="match status" value="1"/>
</dbReference>
<comment type="function">
    <text evidence="1 11">Transaldolase is important for the balance of metabolites in the pentose-phosphate pathway.</text>
</comment>
<evidence type="ECO:0000256" key="8">
    <source>
        <dbReference type="ARBA" id="ARBA00023126"/>
    </source>
</evidence>
<evidence type="ECO:0000256" key="1">
    <source>
        <dbReference type="ARBA" id="ARBA00003518"/>
    </source>
</evidence>
<evidence type="ECO:0000256" key="10">
    <source>
        <dbReference type="ARBA" id="ARBA00048810"/>
    </source>
</evidence>
<dbReference type="InterPro" id="IPR013785">
    <property type="entry name" value="Aldolase_TIM"/>
</dbReference>
<protein>
    <recommendedName>
        <fullName evidence="5 11">Transaldolase</fullName>
        <ecNumber evidence="5 11">2.2.1.2</ecNumber>
    </recommendedName>
</protein>
<organism evidence="14 15">
    <name type="scientific">Uabimicrobium amorphum</name>
    <dbReference type="NCBI Taxonomy" id="2596890"/>
    <lineage>
        <taxon>Bacteria</taxon>
        <taxon>Pseudomonadati</taxon>
        <taxon>Planctomycetota</taxon>
        <taxon>Candidatus Uabimicrobiia</taxon>
        <taxon>Candidatus Uabimicrobiales</taxon>
        <taxon>Candidatus Uabimicrobiaceae</taxon>
        <taxon>Candidatus Uabimicrobium</taxon>
    </lineage>
</organism>
<dbReference type="InterPro" id="IPR018225">
    <property type="entry name" value="Transaldolase_AS"/>
</dbReference>
<dbReference type="GO" id="GO:0006094">
    <property type="term" value="P:gluconeogenesis"/>
    <property type="evidence" value="ECO:0007669"/>
    <property type="project" value="UniProtKB-KW"/>
</dbReference>
<evidence type="ECO:0000256" key="2">
    <source>
        <dbReference type="ARBA" id="ARBA00004496"/>
    </source>
</evidence>
<name>A0A5S9IK68_UABAM</name>
<evidence type="ECO:0000256" key="5">
    <source>
        <dbReference type="ARBA" id="ARBA00013151"/>
    </source>
</evidence>
<comment type="pathway">
    <text evidence="12">Carbohydrate degradation; glycolysis; D-glyceraldehyde 3-phosphate and glycerone phosphate from D-glucose: step 2/4.</text>
</comment>
<dbReference type="Gene3D" id="3.20.20.70">
    <property type="entry name" value="Aldolase class I"/>
    <property type="match status" value="1"/>
</dbReference>
<evidence type="ECO:0000256" key="9">
    <source>
        <dbReference type="ARBA" id="ARBA00023270"/>
    </source>
</evidence>
<evidence type="ECO:0000313" key="14">
    <source>
        <dbReference type="EMBL" id="BBM83214.1"/>
    </source>
</evidence>
<dbReference type="NCBIfam" id="NF002881">
    <property type="entry name" value="PRK03343.1"/>
    <property type="match status" value="1"/>
</dbReference>
<keyword evidence="6 11" id="KW-0963">Cytoplasm</keyword>
<dbReference type="OrthoDB" id="140919at2"/>
<dbReference type="PRINTS" id="PR00662">
    <property type="entry name" value="G6PISOMERASE"/>
</dbReference>
<dbReference type="InterPro" id="IPR001672">
    <property type="entry name" value="G6P_Isomerase"/>
</dbReference>
<evidence type="ECO:0000256" key="4">
    <source>
        <dbReference type="ARBA" id="ARBA00008426"/>
    </source>
</evidence>
<comment type="pathway">
    <text evidence="3 11">Carbohydrate degradation; pentose phosphate pathway; D-glyceraldehyde 3-phosphate and beta-D-fructose 6-phosphate from D-ribose 5-phosphate and D-xylulose 5-phosphate (non-oxidative stage): step 2/3.</text>
</comment>
<dbReference type="GO" id="GO:0004347">
    <property type="term" value="F:glucose-6-phosphate isomerase activity"/>
    <property type="evidence" value="ECO:0007669"/>
    <property type="project" value="UniProtKB-EC"/>
</dbReference>
<dbReference type="Pfam" id="PF00342">
    <property type="entry name" value="PGI"/>
    <property type="match status" value="1"/>
</dbReference>
<dbReference type="GO" id="GO:0006096">
    <property type="term" value="P:glycolytic process"/>
    <property type="evidence" value="ECO:0007669"/>
    <property type="project" value="UniProtKB-UniPathway"/>
</dbReference>
<dbReference type="InterPro" id="IPR046348">
    <property type="entry name" value="SIS_dom_sf"/>
</dbReference>
<dbReference type="CDD" id="cd00955">
    <property type="entry name" value="Transaldolase_like"/>
    <property type="match status" value="1"/>
</dbReference>
<dbReference type="PANTHER" id="PTHR10683:SF31">
    <property type="entry name" value="TRANSALDOLASE"/>
    <property type="match status" value="1"/>
</dbReference>
<dbReference type="Proteomes" id="UP000326354">
    <property type="component" value="Chromosome"/>
</dbReference>
<dbReference type="SUPFAM" id="SSF53697">
    <property type="entry name" value="SIS domain"/>
    <property type="match status" value="1"/>
</dbReference>
<keyword evidence="12" id="KW-0324">Glycolysis</keyword>
<keyword evidence="8 11" id="KW-0570">Pentose shunt</keyword>
<dbReference type="GO" id="GO:0005737">
    <property type="term" value="C:cytoplasm"/>
    <property type="evidence" value="ECO:0007669"/>
    <property type="project" value="UniProtKB-SubCell"/>
</dbReference>
<dbReference type="UniPathway" id="UPA00115">
    <property type="reaction ID" value="UER00414"/>
</dbReference>
<evidence type="ECO:0000256" key="7">
    <source>
        <dbReference type="ARBA" id="ARBA00022679"/>
    </source>
</evidence>
<accession>A0A5S9IK68</accession>